<gene>
    <name evidence="1" type="ORF">PSON_ATCC_30995.1.T1040104</name>
</gene>
<proteinExistence type="predicted"/>
<protein>
    <submittedName>
        <fullName evidence="1">Uncharacterized protein</fullName>
    </submittedName>
</protein>
<dbReference type="Proteomes" id="UP000692954">
    <property type="component" value="Unassembled WGS sequence"/>
</dbReference>
<name>A0A8S1QHA7_9CILI</name>
<dbReference type="EMBL" id="CAJJDN010000104">
    <property type="protein sequence ID" value="CAD8113815.1"/>
    <property type="molecule type" value="Genomic_DNA"/>
</dbReference>
<accession>A0A8S1QHA7</accession>
<comment type="caution">
    <text evidence="1">The sequence shown here is derived from an EMBL/GenBank/DDBJ whole genome shotgun (WGS) entry which is preliminary data.</text>
</comment>
<evidence type="ECO:0000313" key="1">
    <source>
        <dbReference type="EMBL" id="CAD8113815.1"/>
    </source>
</evidence>
<keyword evidence="2" id="KW-1185">Reference proteome</keyword>
<evidence type="ECO:0000313" key="2">
    <source>
        <dbReference type="Proteomes" id="UP000692954"/>
    </source>
</evidence>
<dbReference type="AlphaFoldDB" id="A0A8S1QHA7"/>
<sequence>MELIIHHNLTVEDQQYLLFFRGVQEAIQQINKINKVIAITDSNSTARIQVVAFFKTRAIDDFNVLIVTGDAFDLQNNQVRQSSLKYKPFIQLIIFVKSVSYLLQIKILDLLLFYFIEFQNLCQYQ</sequence>
<reference evidence="1" key="1">
    <citation type="submission" date="2021-01" db="EMBL/GenBank/DDBJ databases">
        <authorList>
            <consortium name="Genoscope - CEA"/>
            <person name="William W."/>
        </authorList>
    </citation>
    <scope>NUCLEOTIDE SEQUENCE</scope>
</reference>
<organism evidence="1 2">
    <name type="scientific">Paramecium sonneborni</name>
    <dbReference type="NCBI Taxonomy" id="65129"/>
    <lineage>
        <taxon>Eukaryota</taxon>
        <taxon>Sar</taxon>
        <taxon>Alveolata</taxon>
        <taxon>Ciliophora</taxon>
        <taxon>Intramacronucleata</taxon>
        <taxon>Oligohymenophorea</taxon>
        <taxon>Peniculida</taxon>
        <taxon>Parameciidae</taxon>
        <taxon>Paramecium</taxon>
    </lineage>
</organism>